<name>A0ACC2III8_9PLEO</name>
<gene>
    <name evidence="1" type="ORF">OPT61_g3265</name>
</gene>
<evidence type="ECO:0000313" key="2">
    <source>
        <dbReference type="Proteomes" id="UP001153331"/>
    </source>
</evidence>
<accession>A0ACC2III8</accession>
<keyword evidence="2" id="KW-1185">Reference proteome</keyword>
<dbReference type="Proteomes" id="UP001153331">
    <property type="component" value="Unassembled WGS sequence"/>
</dbReference>
<organism evidence="1 2">
    <name type="scientific">Boeremia exigua</name>
    <dbReference type="NCBI Taxonomy" id="749465"/>
    <lineage>
        <taxon>Eukaryota</taxon>
        <taxon>Fungi</taxon>
        <taxon>Dikarya</taxon>
        <taxon>Ascomycota</taxon>
        <taxon>Pezizomycotina</taxon>
        <taxon>Dothideomycetes</taxon>
        <taxon>Pleosporomycetidae</taxon>
        <taxon>Pleosporales</taxon>
        <taxon>Pleosporineae</taxon>
        <taxon>Didymellaceae</taxon>
        <taxon>Boeremia</taxon>
    </lineage>
</organism>
<proteinExistence type="predicted"/>
<reference evidence="1" key="1">
    <citation type="submission" date="2022-11" db="EMBL/GenBank/DDBJ databases">
        <title>Genome Sequence of Boeremia exigua.</title>
        <authorList>
            <person name="Buettner E."/>
        </authorList>
    </citation>
    <scope>NUCLEOTIDE SEQUENCE</scope>
    <source>
        <strain evidence="1">CU02</strain>
    </source>
</reference>
<dbReference type="EMBL" id="JAPHNI010000164">
    <property type="protein sequence ID" value="KAJ8114981.1"/>
    <property type="molecule type" value="Genomic_DNA"/>
</dbReference>
<comment type="caution">
    <text evidence="1">The sequence shown here is derived from an EMBL/GenBank/DDBJ whole genome shotgun (WGS) entry which is preliminary data.</text>
</comment>
<protein>
    <submittedName>
        <fullName evidence="1">Uncharacterized protein</fullName>
    </submittedName>
</protein>
<sequence length="350" mass="39068">MATQAASDLFKAGKFNTMSISKTPTDANWFVRNVRKVYNPIGFKRGYTFTFFFITVGALFGFSVARLKYTFAFSTTFCSETGDVGAAPGECYYYKQSLYNTGIKLHLYTIIPAALLACVQFVPVIRHRFIIVHRVNGYLVLVLAYLGLISAFMILRRAFGGGLDVQLWGGVAGTMSAVSLGLSYYNVKKLQIEEHRKWMLRAWAYLGTIITMRLIFVIMAAVISKYGDYYQPRECGQIQFLVKSQEELSIRYPECSRNASSNALTLVRANFSSSAPEEATVALGISFGSAAWLALTIHAVLVELYINLTPAEHHRLRKISYQRQLEAGVMKAGNAGFTAQRCGDSDPWMD</sequence>
<evidence type="ECO:0000313" key="1">
    <source>
        <dbReference type="EMBL" id="KAJ8114981.1"/>
    </source>
</evidence>